<dbReference type="AlphaFoldDB" id="A0A370I4Z9"/>
<dbReference type="EMBL" id="QQBC01000005">
    <property type="protein sequence ID" value="RDI65775.1"/>
    <property type="molecule type" value="Genomic_DNA"/>
</dbReference>
<protein>
    <recommendedName>
        <fullName evidence="2">Minor tail protein gp31 C-terminal domain-containing protein</fullName>
    </recommendedName>
</protein>
<feature type="region of interest" description="Disordered" evidence="1">
    <location>
        <begin position="234"/>
        <end position="288"/>
    </location>
</feature>
<gene>
    <name evidence="3" type="ORF">DFR76_10590</name>
</gene>
<dbReference type="STRING" id="1210086.GCA_001613105_04139"/>
<organism evidence="3 4">
    <name type="scientific">Nocardia pseudobrasiliensis</name>
    <dbReference type="NCBI Taxonomy" id="45979"/>
    <lineage>
        <taxon>Bacteria</taxon>
        <taxon>Bacillati</taxon>
        <taxon>Actinomycetota</taxon>
        <taxon>Actinomycetes</taxon>
        <taxon>Mycobacteriales</taxon>
        <taxon>Nocardiaceae</taxon>
        <taxon>Nocardia</taxon>
    </lineage>
</organism>
<evidence type="ECO:0000313" key="3">
    <source>
        <dbReference type="EMBL" id="RDI65775.1"/>
    </source>
</evidence>
<sequence>MSAPLIIGLPPATPALGPGTIPAGGVLVPVAGRDGHGISFTGVKNTYADLPTGLGPGDNGVCYLVLEDNLAYFWNGAAWPAKGKGAPIKGDQGDPGRGIDSITATPAGLRFAMTTGVTPVDVAVPALTNATQAAATATSKADEALTSAGLATNAAAAADTSARNAANSATTAGTAASTANSARDQATTAATNAGSAADKAAGSASAAASSATTADGARAAARTAADDAVASANSASAARADAQTARDTAKTSADSATDAKTNAAASAAEAKHWAEHAAETVSSGIPNADKTIKGGIMLPGGTPGELGGTFEHPVVVGWSGKADVASVDAKYTRPGNGIPATDLAAAVQTSLGHADSAYQKPAAGIPKGDLDSAVQTSLTRADTAVQVDGTGKISAAIMPAIAVTEFLGAVSGESAMLALSGQRGDWCTRTDKGTDWQLIAEPAGQLANWRERTYPASPVSSVNGRTGAVTTASVDITDATSVGRAVLIAATAAAARSTLGAGTSSLTLGTIAGTAAAGDDARLSDQRVPVDGSVTNVKIAGGAAIALSKLATGYVAGQDTSGPRTLTLWVGTEAQFNAIATKDANTLYLRTA</sequence>
<evidence type="ECO:0000259" key="2">
    <source>
        <dbReference type="Pfam" id="PF24243"/>
    </source>
</evidence>
<evidence type="ECO:0000313" key="4">
    <source>
        <dbReference type="Proteomes" id="UP000254869"/>
    </source>
</evidence>
<feature type="compositionally biased region" description="Low complexity" evidence="1">
    <location>
        <begin position="234"/>
        <end position="268"/>
    </location>
</feature>
<evidence type="ECO:0000256" key="1">
    <source>
        <dbReference type="SAM" id="MobiDB-lite"/>
    </source>
</evidence>
<keyword evidence="4" id="KW-1185">Reference proteome</keyword>
<accession>A0A370I4Z9</accession>
<dbReference type="Proteomes" id="UP000254869">
    <property type="component" value="Unassembled WGS sequence"/>
</dbReference>
<name>A0A370I4Z9_9NOCA</name>
<feature type="domain" description="Minor tail protein gp31 C-terminal" evidence="2">
    <location>
        <begin position="566"/>
        <end position="591"/>
    </location>
</feature>
<dbReference type="Pfam" id="PF24243">
    <property type="entry name" value="Phage_tail_C"/>
    <property type="match status" value="1"/>
</dbReference>
<reference evidence="3 4" key="1">
    <citation type="submission" date="2018-07" db="EMBL/GenBank/DDBJ databases">
        <title>Genomic Encyclopedia of Type Strains, Phase IV (KMG-IV): sequencing the most valuable type-strain genomes for metagenomic binning, comparative biology and taxonomic classification.</title>
        <authorList>
            <person name="Goeker M."/>
        </authorList>
    </citation>
    <scope>NUCLEOTIDE SEQUENCE [LARGE SCALE GENOMIC DNA]</scope>
    <source>
        <strain evidence="3 4">DSM 44290</strain>
    </source>
</reference>
<dbReference type="InterPro" id="IPR056923">
    <property type="entry name" value="Minor_tail_gp31_C"/>
</dbReference>
<dbReference type="RefSeq" id="WP_068000020.1">
    <property type="nucleotide sequence ID" value="NZ_QQBC01000005.1"/>
</dbReference>
<feature type="compositionally biased region" description="Basic and acidic residues" evidence="1">
    <location>
        <begin position="269"/>
        <end position="278"/>
    </location>
</feature>
<proteinExistence type="predicted"/>
<comment type="caution">
    <text evidence="3">The sequence shown here is derived from an EMBL/GenBank/DDBJ whole genome shotgun (WGS) entry which is preliminary data.</text>
</comment>